<evidence type="ECO:0000256" key="2">
    <source>
        <dbReference type="ARBA" id="ARBA00005417"/>
    </source>
</evidence>
<keyword evidence="4" id="KW-1003">Cell membrane</keyword>
<dbReference type="Pfam" id="PF00005">
    <property type="entry name" value="ABC_tran"/>
    <property type="match status" value="2"/>
</dbReference>
<gene>
    <name evidence="12" type="primary">ykoD_6</name>
    <name evidence="12" type="ORF">CALFYP39_02029</name>
</gene>
<dbReference type="InterPro" id="IPR003593">
    <property type="entry name" value="AAA+_ATPase"/>
</dbReference>
<keyword evidence="9" id="KW-0472">Membrane</keyword>
<name>A0A6N3DZ87_9ACTN</name>
<evidence type="ECO:0000256" key="7">
    <source>
        <dbReference type="ARBA" id="ARBA00022840"/>
    </source>
</evidence>
<feature type="domain" description="ABC transporter" evidence="11">
    <location>
        <begin position="6"/>
        <end position="245"/>
    </location>
</feature>
<evidence type="ECO:0000256" key="8">
    <source>
        <dbReference type="ARBA" id="ARBA00022967"/>
    </source>
</evidence>
<dbReference type="EMBL" id="CACRTW010000046">
    <property type="protein sequence ID" value="VYU32748.1"/>
    <property type="molecule type" value="Genomic_DNA"/>
</dbReference>
<evidence type="ECO:0000256" key="9">
    <source>
        <dbReference type="ARBA" id="ARBA00023136"/>
    </source>
</evidence>
<dbReference type="InterPro" id="IPR003439">
    <property type="entry name" value="ABC_transporter-like_ATP-bd"/>
</dbReference>
<dbReference type="CDD" id="cd03225">
    <property type="entry name" value="ABC_cobalt_CbiO_domain1"/>
    <property type="match status" value="1"/>
</dbReference>
<evidence type="ECO:0000259" key="11">
    <source>
        <dbReference type="PROSITE" id="PS50893"/>
    </source>
</evidence>
<keyword evidence="3" id="KW-0813">Transport</keyword>
<dbReference type="PANTHER" id="PTHR43553:SF23">
    <property type="entry name" value="ABC TRANSPORTER ATP-BINDING COMPONENT"/>
    <property type="match status" value="1"/>
</dbReference>
<accession>A0A6N3DZ87</accession>
<keyword evidence="8" id="KW-1278">Translocase</keyword>
<comment type="similarity">
    <text evidence="2">Belongs to the ABC transporter superfamily.</text>
</comment>
<dbReference type="RefSeq" id="WP_156600620.1">
    <property type="nucleotide sequence ID" value="NZ_CACRTW010000046.1"/>
</dbReference>
<sequence>MTKNAVELRNVSFTYAGFDAPAIDDASFAVVPGECVVLCGESGCGKTTATRIVNGLAGGFYEGSRTGKVLVAGRDIDELEDWELSSLTGSVFQNPRTQFFNLDTTGEIAFGMENLGVPREEMHRRVRGVVRELGMERLMGRGIFELSGGQMQSVAFASAWACRPSVYVLDEPSSNLDPPSMEKLASFISKAKSSGSAVIIAEHRLSYLAGVADRYLLFEGGSVAAEWDAQQFLGLPDSERESCGLRSSEPPKLADLMQRLSRPVSAFPAVEARGIYAGYEKGAPVLEGTTVSFDPGRVVGVVGRNGAGKSTLLKCLAGIKKEELGHVRFQGSVVPPKRRPEHVFLVMQDPDYQLFRPSVRDELVSAAPSPSDVDELHLEAVLEEFGLGDVADRHPASLSGGQKQRCVCAIASESGAQALLLDEPTSGLDFRNMERLALILREEASRGKTVAVVSHDTEFLSKACDQIVLIE</sequence>
<keyword evidence="5" id="KW-0677">Repeat</keyword>
<dbReference type="GO" id="GO:0043190">
    <property type="term" value="C:ATP-binding cassette (ABC) transporter complex"/>
    <property type="evidence" value="ECO:0007669"/>
    <property type="project" value="TreeGrafter"/>
</dbReference>
<evidence type="ECO:0000256" key="6">
    <source>
        <dbReference type="ARBA" id="ARBA00022741"/>
    </source>
</evidence>
<evidence type="ECO:0000313" key="12">
    <source>
        <dbReference type="EMBL" id="VYU32748.1"/>
    </source>
</evidence>
<evidence type="ECO:0000256" key="1">
    <source>
        <dbReference type="ARBA" id="ARBA00004202"/>
    </source>
</evidence>
<evidence type="ECO:0000256" key="10">
    <source>
        <dbReference type="ARBA" id="ARBA00025157"/>
    </source>
</evidence>
<dbReference type="EC" id="3.6.3.-" evidence="12"/>
<dbReference type="GO" id="GO:0016887">
    <property type="term" value="F:ATP hydrolysis activity"/>
    <property type="evidence" value="ECO:0007669"/>
    <property type="project" value="InterPro"/>
</dbReference>
<dbReference type="GO" id="GO:0042626">
    <property type="term" value="F:ATPase-coupled transmembrane transporter activity"/>
    <property type="evidence" value="ECO:0007669"/>
    <property type="project" value="TreeGrafter"/>
</dbReference>
<keyword evidence="12" id="KW-0378">Hydrolase</keyword>
<dbReference type="PANTHER" id="PTHR43553">
    <property type="entry name" value="HEAVY METAL TRANSPORTER"/>
    <property type="match status" value="1"/>
</dbReference>
<dbReference type="SMART" id="SM00382">
    <property type="entry name" value="AAA"/>
    <property type="match status" value="2"/>
</dbReference>
<dbReference type="InterPro" id="IPR050095">
    <property type="entry name" value="ECF_ABC_transporter_ATP-bd"/>
</dbReference>
<dbReference type="GO" id="GO:0005524">
    <property type="term" value="F:ATP binding"/>
    <property type="evidence" value="ECO:0007669"/>
    <property type="project" value="UniProtKB-KW"/>
</dbReference>
<dbReference type="PROSITE" id="PS50893">
    <property type="entry name" value="ABC_TRANSPORTER_2"/>
    <property type="match status" value="2"/>
</dbReference>
<dbReference type="Gene3D" id="3.40.50.300">
    <property type="entry name" value="P-loop containing nucleotide triphosphate hydrolases"/>
    <property type="match status" value="2"/>
</dbReference>
<organism evidence="12">
    <name type="scientific">Collinsella aerofaciens</name>
    <dbReference type="NCBI Taxonomy" id="74426"/>
    <lineage>
        <taxon>Bacteria</taxon>
        <taxon>Bacillati</taxon>
        <taxon>Actinomycetota</taxon>
        <taxon>Coriobacteriia</taxon>
        <taxon>Coriobacteriales</taxon>
        <taxon>Coriobacteriaceae</taxon>
        <taxon>Collinsella</taxon>
    </lineage>
</organism>
<protein>
    <submittedName>
        <fullName evidence="12">HMP/thiamine import ATP-binding protein YkoD</fullName>
        <ecNumber evidence="12">3.6.3.-</ecNumber>
    </submittedName>
</protein>
<reference evidence="12" key="1">
    <citation type="submission" date="2019-11" db="EMBL/GenBank/DDBJ databases">
        <authorList>
            <person name="Feng L."/>
        </authorList>
    </citation>
    <scope>NUCLEOTIDE SEQUENCE</scope>
    <source>
        <strain evidence="12">CaerofaciensLFYP39</strain>
    </source>
</reference>
<dbReference type="AlphaFoldDB" id="A0A6N3DZ87"/>
<proteinExistence type="inferred from homology"/>
<keyword evidence="6" id="KW-0547">Nucleotide-binding</keyword>
<evidence type="ECO:0000256" key="3">
    <source>
        <dbReference type="ARBA" id="ARBA00022448"/>
    </source>
</evidence>
<evidence type="ECO:0000256" key="5">
    <source>
        <dbReference type="ARBA" id="ARBA00022737"/>
    </source>
</evidence>
<comment type="function">
    <text evidence="10">Probably part of an ABC transporter complex. Responsible for energy coupling to the transport system.</text>
</comment>
<dbReference type="SUPFAM" id="SSF52540">
    <property type="entry name" value="P-loop containing nucleoside triphosphate hydrolases"/>
    <property type="match status" value="2"/>
</dbReference>
<evidence type="ECO:0000256" key="4">
    <source>
        <dbReference type="ARBA" id="ARBA00022475"/>
    </source>
</evidence>
<comment type="subcellular location">
    <subcellularLocation>
        <location evidence="1">Cell membrane</location>
        <topology evidence="1">Peripheral membrane protein</topology>
    </subcellularLocation>
</comment>
<feature type="domain" description="ABC transporter" evidence="11">
    <location>
        <begin position="270"/>
        <end position="471"/>
    </location>
</feature>
<dbReference type="InterPro" id="IPR015856">
    <property type="entry name" value="ABC_transpr_CbiO/EcfA_su"/>
</dbReference>
<dbReference type="InterPro" id="IPR027417">
    <property type="entry name" value="P-loop_NTPase"/>
</dbReference>
<keyword evidence="7 12" id="KW-0067">ATP-binding</keyword>